<dbReference type="AlphaFoldDB" id="A0A290S3C4"/>
<protein>
    <submittedName>
        <fullName evidence="1">Uncharacterized protein</fullName>
    </submittedName>
</protein>
<reference evidence="1 2" key="1">
    <citation type="journal article" date="2012" name="J. Bacteriol.">
        <title>Genome sequences of type strains of seven species of the marine bacterium Pseudoalteromonas.</title>
        <authorList>
            <person name="Xie B.B."/>
            <person name="Shu Y.L."/>
            <person name="Qin Q.L."/>
            <person name="Rong J.C."/>
            <person name="Zhang X.Y."/>
            <person name="Chen X.L."/>
            <person name="Shi M."/>
            <person name="He H.L."/>
            <person name="Zhou B.C."/>
            <person name="Zhang Y.Z."/>
        </authorList>
    </citation>
    <scope>NUCLEOTIDE SEQUENCE [LARGE SCALE GENOMIC DNA]</scope>
    <source>
        <strain evidence="1 2">A 37-1-2</strain>
    </source>
</reference>
<evidence type="ECO:0000313" key="1">
    <source>
        <dbReference type="EMBL" id="ATC86175.1"/>
    </source>
</evidence>
<gene>
    <name evidence="1" type="ORF">PARC_a1571</name>
</gene>
<sequence>MSARLSNTLTIGGNTVTNIVSKTVQLDIASTGRAKFEVVAEQEPSGLVELHLGYTLDNMIPYFLGVIESKHQANGRWYLTCRELLGALSFPAPLAIRHATIKAVLDELAKLGVEFVTPENAEYLNKIAPAFYHSGTGIEALRQVAKVWGISDFIFQQRPDGKIFVGSWHDSRWPLAAINDFPEHTITAKSSTTGELIAIPKLRPGIQINGRHITEVTLINDRMHIRWSNKPLNA</sequence>
<organism evidence="1 2">
    <name type="scientific">Pseudoalteromonas arctica A 37-1-2</name>
    <dbReference type="NCBI Taxonomy" id="1117313"/>
    <lineage>
        <taxon>Bacteria</taxon>
        <taxon>Pseudomonadati</taxon>
        <taxon>Pseudomonadota</taxon>
        <taxon>Gammaproteobacteria</taxon>
        <taxon>Alteromonadales</taxon>
        <taxon>Pseudoalteromonadaceae</taxon>
        <taxon>Pseudoalteromonas</taxon>
    </lineage>
</organism>
<evidence type="ECO:0000313" key="2">
    <source>
        <dbReference type="Proteomes" id="UP000016505"/>
    </source>
</evidence>
<dbReference type="OrthoDB" id="6101337at2"/>
<proteinExistence type="predicted"/>
<name>A0A290S3C4_9GAMM</name>
<dbReference type="EMBL" id="CP011025">
    <property type="protein sequence ID" value="ATC86175.1"/>
    <property type="molecule type" value="Genomic_DNA"/>
</dbReference>
<accession>A0A290S3C4</accession>
<dbReference type="RefSeq" id="WP_010553483.1">
    <property type="nucleotide sequence ID" value="NZ_CP011025.1"/>
</dbReference>
<dbReference type="KEGG" id="part:PARC_a1571"/>
<dbReference type="Proteomes" id="UP000016505">
    <property type="component" value="Chromosome I"/>
</dbReference>